<evidence type="ECO:0000313" key="6">
    <source>
        <dbReference type="Proteomes" id="UP001210678"/>
    </source>
</evidence>
<evidence type="ECO:0000256" key="2">
    <source>
        <dbReference type="ARBA" id="ARBA00023125"/>
    </source>
</evidence>
<dbReference type="InterPro" id="IPR003313">
    <property type="entry name" value="AraC-bd"/>
</dbReference>
<dbReference type="PANTHER" id="PTHR43280">
    <property type="entry name" value="ARAC-FAMILY TRANSCRIPTIONAL REGULATOR"/>
    <property type="match status" value="1"/>
</dbReference>
<feature type="domain" description="HTH araC/xylS-type" evidence="4">
    <location>
        <begin position="181"/>
        <end position="279"/>
    </location>
</feature>
<name>A0ABT4YU93_9VIBR</name>
<dbReference type="Pfam" id="PF02311">
    <property type="entry name" value="AraC_binding"/>
    <property type="match status" value="1"/>
</dbReference>
<organism evidence="5 6">
    <name type="scientific">Vibrio algarum</name>
    <dbReference type="NCBI Taxonomy" id="3020714"/>
    <lineage>
        <taxon>Bacteria</taxon>
        <taxon>Pseudomonadati</taxon>
        <taxon>Pseudomonadota</taxon>
        <taxon>Gammaproteobacteria</taxon>
        <taxon>Vibrionales</taxon>
        <taxon>Vibrionaceae</taxon>
        <taxon>Vibrio</taxon>
    </lineage>
</organism>
<dbReference type="PANTHER" id="PTHR43280:SF32">
    <property type="entry name" value="TRANSCRIPTIONAL REGULATORY PROTEIN"/>
    <property type="match status" value="1"/>
</dbReference>
<dbReference type="Proteomes" id="UP001210678">
    <property type="component" value="Unassembled WGS sequence"/>
</dbReference>
<dbReference type="SMART" id="SM00342">
    <property type="entry name" value="HTH_ARAC"/>
    <property type="match status" value="1"/>
</dbReference>
<keyword evidence="2" id="KW-0238">DNA-binding</keyword>
<protein>
    <submittedName>
        <fullName evidence="5">Helix-turn-helix transcriptional regulator</fullName>
    </submittedName>
</protein>
<dbReference type="SUPFAM" id="SSF46689">
    <property type="entry name" value="Homeodomain-like"/>
    <property type="match status" value="1"/>
</dbReference>
<dbReference type="InterPro" id="IPR018060">
    <property type="entry name" value="HTH_AraC"/>
</dbReference>
<dbReference type="Gene3D" id="2.60.120.280">
    <property type="entry name" value="Regulatory protein AraC"/>
    <property type="match status" value="1"/>
</dbReference>
<evidence type="ECO:0000259" key="4">
    <source>
        <dbReference type="PROSITE" id="PS01124"/>
    </source>
</evidence>
<dbReference type="EMBL" id="JAQLOI010000003">
    <property type="protein sequence ID" value="MDB1125153.1"/>
    <property type="molecule type" value="Genomic_DNA"/>
</dbReference>
<keyword evidence="6" id="KW-1185">Reference proteome</keyword>
<accession>A0ABT4YU93</accession>
<keyword evidence="1" id="KW-0805">Transcription regulation</keyword>
<dbReference type="Pfam" id="PF12833">
    <property type="entry name" value="HTH_18"/>
    <property type="match status" value="1"/>
</dbReference>
<evidence type="ECO:0000256" key="1">
    <source>
        <dbReference type="ARBA" id="ARBA00023015"/>
    </source>
</evidence>
<sequence>MISNIRFDNDSYLLGITADSVKDLIYRRGKVEITQPHRVDFYVLILITEGNGYHYIDNKLFHCRPGTLLVLSPLQVHYFDSNFHWDGYIITFQDSEIFPVDNLSANHAVTKAIRSVDIMDGLLDLVGREFNMLYEECHSHQDMVSGSLQRNLLQSILYKIFFRNSYTKQDVYRSKEFRCFQIFSDQIEKSFNQRHNVSDYTEDLRVSVKRLNSVCKKVKGMSAKQVIDARLLLEAKRLIGYTSAPISEIAFSLGFNEPTNLAKFFKRHTDISPTEFRNMSQFFSDNK</sequence>
<dbReference type="InterPro" id="IPR009057">
    <property type="entry name" value="Homeodomain-like_sf"/>
</dbReference>
<dbReference type="InterPro" id="IPR037923">
    <property type="entry name" value="HTH-like"/>
</dbReference>
<comment type="caution">
    <text evidence="5">The sequence shown here is derived from an EMBL/GenBank/DDBJ whole genome shotgun (WGS) entry which is preliminary data.</text>
</comment>
<reference evidence="5 6" key="1">
    <citation type="submission" date="2023-01" db="EMBL/GenBank/DDBJ databases">
        <title>Vibrio sp. KJ40-1 sp.nov, isolated from marine algae.</title>
        <authorList>
            <person name="Butt M."/>
            <person name="Kim J.M.J."/>
            <person name="Jeon C.O.C."/>
        </authorList>
    </citation>
    <scope>NUCLEOTIDE SEQUENCE [LARGE SCALE GENOMIC DNA]</scope>
    <source>
        <strain evidence="5 6">KJ40-1</strain>
    </source>
</reference>
<dbReference type="Gene3D" id="1.10.10.60">
    <property type="entry name" value="Homeodomain-like"/>
    <property type="match status" value="1"/>
</dbReference>
<gene>
    <name evidence="5" type="ORF">PGX00_16490</name>
</gene>
<proteinExistence type="predicted"/>
<keyword evidence="3" id="KW-0804">Transcription</keyword>
<evidence type="ECO:0000256" key="3">
    <source>
        <dbReference type="ARBA" id="ARBA00023163"/>
    </source>
</evidence>
<dbReference type="SUPFAM" id="SSF51215">
    <property type="entry name" value="Regulatory protein AraC"/>
    <property type="match status" value="1"/>
</dbReference>
<dbReference type="PROSITE" id="PS01124">
    <property type="entry name" value="HTH_ARAC_FAMILY_2"/>
    <property type="match status" value="1"/>
</dbReference>
<dbReference type="RefSeq" id="WP_272138597.1">
    <property type="nucleotide sequence ID" value="NZ_JAQLOI010000003.1"/>
</dbReference>
<evidence type="ECO:0000313" key="5">
    <source>
        <dbReference type="EMBL" id="MDB1125153.1"/>
    </source>
</evidence>